<keyword evidence="2" id="KW-0413">Isomerase</keyword>
<evidence type="ECO:0000313" key="2">
    <source>
        <dbReference type="EMBL" id="MFI9106468.1"/>
    </source>
</evidence>
<dbReference type="InterPro" id="IPR034660">
    <property type="entry name" value="DinB/YfiT-like"/>
</dbReference>
<reference evidence="2 3" key="1">
    <citation type="submission" date="2024-10" db="EMBL/GenBank/DDBJ databases">
        <title>The Natural Products Discovery Center: Release of the First 8490 Sequenced Strains for Exploring Actinobacteria Biosynthetic Diversity.</title>
        <authorList>
            <person name="Kalkreuter E."/>
            <person name="Kautsar S.A."/>
            <person name="Yang D."/>
            <person name="Bader C.D."/>
            <person name="Teijaro C.N."/>
            <person name="Fluegel L."/>
            <person name="Davis C.M."/>
            <person name="Simpson J.R."/>
            <person name="Lauterbach L."/>
            <person name="Steele A.D."/>
            <person name="Gui C."/>
            <person name="Meng S."/>
            <person name="Li G."/>
            <person name="Viehrig K."/>
            <person name="Ye F."/>
            <person name="Su P."/>
            <person name="Kiefer A.F."/>
            <person name="Nichols A."/>
            <person name="Cepeda A.J."/>
            <person name="Yan W."/>
            <person name="Fan B."/>
            <person name="Jiang Y."/>
            <person name="Adhikari A."/>
            <person name="Zheng C.-J."/>
            <person name="Schuster L."/>
            <person name="Cowan T.M."/>
            <person name="Smanski M.J."/>
            <person name="Chevrette M.G."/>
            <person name="De Carvalho L.P.S."/>
            <person name="Shen B."/>
        </authorList>
    </citation>
    <scope>NUCLEOTIDE SEQUENCE [LARGE SCALE GENOMIC DNA]</scope>
    <source>
        <strain evidence="2 3">NPDC053399</strain>
    </source>
</reference>
<dbReference type="RefSeq" id="WP_399657994.1">
    <property type="nucleotide sequence ID" value="NZ_JBITYG010000018.1"/>
</dbReference>
<protein>
    <submittedName>
        <fullName evidence="2">Maleylpyruvate isomerase family mycothiol-dependent enzyme</fullName>
    </submittedName>
</protein>
<proteinExistence type="predicted"/>
<evidence type="ECO:0000313" key="3">
    <source>
        <dbReference type="Proteomes" id="UP001614394"/>
    </source>
</evidence>
<dbReference type="NCBIfam" id="TIGR03083">
    <property type="entry name" value="maleylpyruvate isomerase family mycothiol-dependent enzyme"/>
    <property type="match status" value="1"/>
</dbReference>
<dbReference type="EMBL" id="JBITYG010000018">
    <property type="protein sequence ID" value="MFI9106468.1"/>
    <property type="molecule type" value="Genomic_DNA"/>
</dbReference>
<organism evidence="2 3">
    <name type="scientific">Streptomyces fildesensis</name>
    <dbReference type="NCBI Taxonomy" id="375757"/>
    <lineage>
        <taxon>Bacteria</taxon>
        <taxon>Bacillati</taxon>
        <taxon>Actinomycetota</taxon>
        <taxon>Actinomycetes</taxon>
        <taxon>Kitasatosporales</taxon>
        <taxon>Streptomycetaceae</taxon>
        <taxon>Streptomyces</taxon>
    </lineage>
</organism>
<dbReference type="InterPro" id="IPR017517">
    <property type="entry name" value="Maleyloyr_isom"/>
</dbReference>
<feature type="domain" description="Mycothiol-dependent maleylpyruvate isomerase metal-binding" evidence="1">
    <location>
        <begin position="20"/>
        <end position="141"/>
    </location>
</feature>
<keyword evidence="3" id="KW-1185">Reference proteome</keyword>
<dbReference type="InterPro" id="IPR024344">
    <property type="entry name" value="MDMPI_metal-binding"/>
</dbReference>
<dbReference type="Pfam" id="PF11716">
    <property type="entry name" value="MDMPI_N"/>
    <property type="match status" value="1"/>
</dbReference>
<gene>
    <name evidence="2" type="ORF">ACIGXA_38790</name>
</gene>
<accession>A0ABW8CJ75</accession>
<comment type="caution">
    <text evidence="2">The sequence shown here is derived from an EMBL/GenBank/DDBJ whole genome shotgun (WGS) entry which is preliminary data.</text>
</comment>
<dbReference type="Proteomes" id="UP001614394">
    <property type="component" value="Unassembled WGS sequence"/>
</dbReference>
<dbReference type="SUPFAM" id="SSF109854">
    <property type="entry name" value="DinB/YfiT-like putative metalloenzymes"/>
    <property type="match status" value="1"/>
</dbReference>
<dbReference type="Gene3D" id="1.20.120.450">
    <property type="entry name" value="dinb family like domain"/>
    <property type="match status" value="1"/>
</dbReference>
<name>A0ABW8CJ75_9ACTN</name>
<sequence>MTPAESHQEDDVPTQATEALRADRSALLDLCAGLCEADWKTESGCPGWSVQDVVAHMGALFTSVVAPGTLPDTAGLATERAQDVHVEFRRSWSAAQVVRDYASVSTQAIGALERLATVDRQLDLGDLGTHPAALLPNAFAFDHYTHIRADLFAPRGPLTGTPPPSDELRLTAAIDWIEAALPQQNRKLLAGLSGSADLVLDGPGGRTIKLGAGGRTLRVAGDTASFVRWITQRGSWEELDVTAYGDPEQAALLRRLRVW</sequence>
<dbReference type="GO" id="GO:0016853">
    <property type="term" value="F:isomerase activity"/>
    <property type="evidence" value="ECO:0007669"/>
    <property type="project" value="UniProtKB-KW"/>
</dbReference>
<evidence type="ECO:0000259" key="1">
    <source>
        <dbReference type="Pfam" id="PF11716"/>
    </source>
</evidence>